<gene>
    <name evidence="1" type="ORF">RCOM_1596830</name>
</gene>
<sequence length="75" mass="8721">MVENRRARKDECQQQKIVDVIVVNATIIFIAHRRRLNSCHRPLCLNRRPRHPFLPHSNVDSAATIIFFSHFSGSV</sequence>
<evidence type="ECO:0000313" key="1">
    <source>
        <dbReference type="EMBL" id="EEF52686.1"/>
    </source>
</evidence>
<dbReference type="Proteomes" id="UP000008311">
    <property type="component" value="Unassembled WGS sequence"/>
</dbReference>
<protein>
    <submittedName>
        <fullName evidence="1">Uncharacterized protein</fullName>
    </submittedName>
</protein>
<evidence type="ECO:0000313" key="2">
    <source>
        <dbReference type="Proteomes" id="UP000008311"/>
    </source>
</evidence>
<accession>B9R856</accession>
<dbReference type="AlphaFoldDB" id="B9R856"/>
<dbReference type="InParanoid" id="B9R856"/>
<keyword evidence="2" id="KW-1185">Reference proteome</keyword>
<organism evidence="1 2">
    <name type="scientific">Ricinus communis</name>
    <name type="common">Castor bean</name>
    <dbReference type="NCBI Taxonomy" id="3988"/>
    <lineage>
        <taxon>Eukaryota</taxon>
        <taxon>Viridiplantae</taxon>
        <taxon>Streptophyta</taxon>
        <taxon>Embryophyta</taxon>
        <taxon>Tracheophyta</taxon>
        <taxon>Spermatophyta</taxon>
        <taxon>Magnoliopsida</taxon>
        <taxon>eudicotyledons</taxon>
        <taxon>Gunneridae</taxon>
        <taxon>Pentapetalae</taxon>
        <taxon>rosids</taxon>
        <taxon>fabids</taxon>
        <taxon>Malpighiales</taxon>
        <taxon>Euphorbiaceae</taxon>
        <taxon>Acalyphoideae</taxon>
        <taxon>Acalypheae</taxon>
        <taxon>Ricinus</taxon>
    </lineage>
</organism>
<dbReference type="EMBL" id="EQ973772">
    <property type="protein sequence ID" value="EEF52686.1"/>
    <property type="molecule type" value="Genomic_DNA"/>
</dbReference>
<proteinExistence type="predicted"/>
<reference evidence="2" key="1">
    <citation type="journal article" date="2010" name="Nat. Biotechnol.">
        <title>Draft genome sequence of the oilseed species Ricinus communis.</title>
        <authorList>
            <person name="Chan A.P."/>
            <person name="Crabtree J."/>
            <person name="Zhao Q."/>
            <person name="Lorenzi H."/>
            <person name="Orvis J."/>
            <person name="Puiu D."/>
            <person name="Melake-Berhan A."/>
            <person name="Jones K.M."/>
            <person name="Redman J."/>
            <person name="Chen G."/>
            <person name="Cahoon E.B."/>
            <person name="Gedil M."/>
            <person name="Stanke M."/>
            <person name="Haas B.J."/>
            <person name="Wortman J.R."/>
            <person name="Fraser-Liggett C.M."/>
            <person name="Ravel J."/>
            <person name="Rabinowicz P.D."/>
        </authorList>
    </citation>
    <scope>NUCLEOTIDE SEQUENCE [LARGE SCALE GENOMIC DNA]</scope>
    <source>
        <strain evidence="2">cv. Hale</strain>
    </source>
</reference>
<name>B9R856_RICCO</name>